<keyword evidence="2" id="KW-1133">Transmembrane helix</keyword>
<keyword evidence="4" id="KW-1185">Reference proteome</keyword>
<accession>A0A822YQ64</accession>
<name>A0A822YQ64_NELNU</name>
<feature type="transmembrane region" description="Helical" evidence="2">
    <location>
        <begin position="42"/>
        <end position="68"/>
    </location>
</feature>
<gene>
    <name evidence="3" type="ORF">HUJ06_012602</name>
</gene>
<keyword evidence="2" id="KW-0472">Membrane</keyword>
<evidence type="ECO:0000313" key="3">
    <source>
        <dbReference type="EMBL" id="DAD33751.1"/>
    </source>
</evidence>
<evidence type="ECO:0000256" key="1">
    <source>
        <dbReference type="SAM" id="MobiDB-lite"/>
    </source>
</evidence>
<dbReference type="Proteomes" id="UP000607653">
    <property type="component" value="Unassembled WGS sequence"/>
</dbReference>
<dbReference type="AlphaFoldDB" id="A0A822YQ64"/>
<dbReference type="PANTHER" id="PTHR36595">
    <property type="entry name" value="TRANSMEMBRANE PROTEIN"/>
    <property type="match status" value="1"/>
</dbReference>
<evidence type="ECO:0000256" key="2">
    <source>
        <dbReference type="SAM" id="Phobius"/>
    </source>
</evidence>
<dbReference type="PANTHER" id="PTHR36595:SF2">
    <property type="entry name" value="SERINE_THREONINE-PROTEIN KINASE FHKB-RELATED"/>
    <property type="match status" value="1"/>
</dbReference>
<protein>
    <submittedName>
        <fullName evidence="3">Uncharacterized protein</fullName>
    </submittedName>
</protein>
<evidence type="ECO:0000313" key="4">
    <source>
        <dbReference type="Proteomes" id="UP000607653"/>
    </source>
</evidence>
<reference evidence="3 4" key="1">
    <citation type="journal article" date="2020" name="Mol. Biol. Evol.">
        <title>Distinct Expression and Methylation Patterns for Genes with Different Fates following a Single Whole-Genome Duplication in Flowering Plants.</title>
        <authorList>
            <person name="Shi T."/>
            <person name="Rahmani R.S."/>
            <person name="Gugger P.F."/>
            <person name="Wang M."/>
            <person name="Li H."/>
            <person name="Zhang Y."/>
            <person name="Li Z."/>
            <person name="Wang Q."/>
            <person name="Van de Peer Y."/>
            <person name="Marchal K."/>
            <person name="Chen J."/>
        </authorList>
    </citation>
    <scope>NUCLEOTIDE SEQUENCE [LARGE SCALE GENOMIC DNA]</scope>
    <source>
        <tissue evidence="3">Leaf</tissue>
    </source>
</reference>
<proteinExistence type="predicted"/>
<sequence>MKLVGVSTLVLLHSCVAAALIVLIFCLSPSISQHFSVIVSTFALVTTVKASPVFGFCICNLIIVAILLGSTRPSEGESDWFGSLHPSVIVVHEREEERQEMNSDDDKVAGDNSKYSDNDNADFRGYDGYDEGRDDLEKRIEEFIAKINKEWRAEWLREKLLSIGAVQEHGFEV</sequence>
<keyword evidence="2" id="KW-0812">Transmembrane</keyword>
<feature type="region of interest" description="Disordered" evidence="1">
    <location>
        <begin position="94"/>
        <end position="119"/>
    </location>
</feature>
<dbReference type="EMBL" id="DUZY01000003">
    <property type="protein sequence ID" value="DAD33751.1"/>
    <property type="molecule type" value="Genomic_DNA"/>
</dbReference>
<comment type="caution">
    <text evidence="3">The sequence shown here is derived from an EMBL/GenBank/DDBJ whole genome shotgun (WGS) entry which is preliminary data.</text>
</comment>
<organism evidence="3 4">
    <name type="scientific">Nelumbo nucifera</name>
    <name type="common">Sacred lotus</name>
    <dbReference type="NCBI Taxonomy" id="4432"/>
    <lineage>
        <taxon>Eukaryota</taxon>
        <taxon>Viridiplantae</taxon>
        <taxon>Streptophyta</taxon>
        <taxon>Embryophyta</taxon>
        <taxon>Tracheophyta</taxon>
        <taxon>Spermatophyta</taxon>
        <taxon>Magnoliopsida</taxon>
        <taxon>Proteales</taxon>
        <taxon>Nelumbonaceae</taxon>
        <taxon>Nelumbo</taxon>
    </lineage>
</organism>